<evidence type="ECO:0000256" key="1">
    <source>
        <dbReference type="ARBA" id="ARBA00004370"/>
    </source>
</evidence>
<sequence>MMSLRTFHGVLMDRRNIVMSRTVSLVAFLVCAVFPTVLSEVCEEYERTSNGHTTLVDSFSCPTNSDQDKDSYCCMAGTLKYCCDDCTQSLTLSCAAGSSAVNLSMGAIVGIAVSAVVCVVLLAAIIALCCSFCCEKKLRSSQISVQPAAYPQPYHGQGMYPMEPLQPPPYVPAESPPPYTPQGTATQQNTTSFTQAEAGPDRQGPPGAALPARQAPPPGPPPQYVSVRQRQATGSELPPYDLTQVG</sequence>
<evidence type="ECO:0000256" key="3">
    <source>
        <dbReference type="ARBA" id="ARBA00022989"/>
    </source>
</evidence>
<dbReference type="PANTHER" id="PTHR31395">
    <property type="entry name" value="SHISA"/>
    <property type="match status" value="1"/>
</dbReference>
<evidence type="ECO:0000313" key="8">
    <source>
        <dbReference type="Proteomes" id="UP000001554"/>
    </source>
</evidence>
<feature type="compositionally biased region" description="Polar residues" evidence="5">
    <location>
        <begin position="182"/>
        <end position="195"/>
    </location>
</feature>
<dbReference type="GeneID" id="118416723"/>
<reference evidence="9" key="3">
    <citation type="submission" date="2025-04" db="UniProtKB">
        <authorList>
            <consortium name="RefSeq"/>
        </authorList>
    </citation>
    <scope>IDENTIFICATION</scope>
    <source>
        <strain evidence="9">S238N-H82</strain>
        <tissue evidence="9">Testes</tissue>
    </source>
</reference>
<dbReference type="Proteomes" id="UP000001554">
    <property type="component" value="Chromosome 5"/>
</dbReference>
<dbReference type="OMA" id="FCCEKKL"/>
<evidence type="ECO:0000313" key="7">
    <source>
        <dbReference type="EMBL" id="EEN53327.1"/>
    </source>
</evidence>
<dbReference type="InterPro" id="IPR026910">
    <property type="entry name" value="Shisa"/>
</dbReference>
<dbReference type="GO" id="GO:0016020">
    <property type="term" value="C:membrane"/>
    <property type="evidence" value="ECO:0007669"/>
    <property type="project" value="UniProtKB-SubCell"/>
</dbReference>
<evidence type="ECO:0000256" key="6">
    <source>
        <dbReference type="SAM" id="Phobius"/>
    </source>
</evidence>
<evidence type="ECO:0000256" key="5">
    <source>
        <dbReference type="SAM" id="MobiDB-lite"/>
    </source>
</evidence>
<keyword evidence="4 6" id="KW-0472">Membrane</keyword>
<dbReference type="RefSeq" id="XP_035677829.1">
    <property type="nucleotide sequence ID" value="XM_035821936.1"/>
</dbReference>
<dbReference type="OrthoDB" id="10051546at2759"/>
<dbReference type="InParanoid" id="C3Z2S6"/>
<reference evidence="7" key="1">
    <citation type="journal article" date="2008" name="Nature">
        <title>The amphioxus genome and the evolution of the chordate karyotype.</title>
        <authorList>
            <consortium name="US DOE Joint Genome Institute (JGI-PGF)"/>
            <person name="Putnam N.H."/>
            <person name="Butts T."/>
            <person name="Ferrier D.E.K."/>
            <person name="Furlong R.F."/>
            <person name="Hellsten U."/>
            <person name="Kawashima T."/>
            <person name="Robinson-Rechavi M."/>
            <person name="Shoguchi E."/>
            <person name="Terry A."/>
            <person name="Yu J.-K."/>
            <person name="Benito-Gutierrez E.L."/>
            <person name="Dubchak I."/>
            <person name="Garcia-Fernandez J."/>
            <person name="Gibson-Brown J.J."/>
            <person name="Grigoriev I.V."/>
            <person name="Horton A.C."/>
            <person name="de Jong P.J."/>
            <person name="Jurka J."/>
            <person name="Kapitonov V.V."/>
            <person name="Kohara Y."/>
            <person name="Kuroki Y."/>
            <person name="Lindquist E."/>
            <person name="Lucas S."/>
            <person name="Osoegawa K."/>
            <person name="Pennacchio L.A."/>
            <person name="Salamov A.A."/>
            <person name="Satou Y."/>
            <person name="Sauka-Spengler T."/>
            <person name="Schmutz J."/>
            <person name="Shin-I T."/>
            <person name="Toyoda A."/>
            <person name="Bronner-Fraser M."/>
            <person name="Fujiyama A."/>
            <person name="Holland L.Z."/>
            <person name="Holland P.W.H."/>
            <person name="Satoh N."/>
            <person name="Rokhsar D.S."/>
        </authorList>
    </citation>
    <scope>NUCLEOTIDE SEQUENCE [LARGE SCALE GENOMIC DNA]</scope>
    <source>
        <strain evidence="7">S238N-H82</strain>
        <tissue evidence="7">Testes</tissue>
    </source>
</reference>
<keyword evidence="3 6" id="KW-1133">Transmembrane helix</keyword>
<keyword evidence="2 6" id="KW-0812">Transmembrane</keyword>
<gene>
    <name evidence="9" type="primary">LOC118416723</name>
    <name evidence="7" type="ORF">BRAFLDRAFT_66456</name>
</gene>
<accession>C3Z2S6</accession>
<feature type="compositionally biased region" description="Pro residues" evidence="5">
    <location>
        <begin position="164"/>
        <end position="180"/>
    </location>
</feature>
<feature type="region of interest" description="Disordered" evidence="5">
    <location>
        <begin position="159"/>
        <end position="246"/>
    </location>
</feature>
<protein>
    <submittedName>
        <fullName evidence="9">Protein shisa-like-2A</fullName>
    </submittedName>
</protein>
<dbReference type="AlphaFoldDB" id="C3Z2S6"/>
<dbReference type="PANTHER" id="PTHR31395:SF23">
    <property type="entry name" value="GEO05642P1"/>
    <property type="match status" value="1"/>
</dbReference>
<comment type="subcellular location">
    <subcellularLocation>
        <location evidence="1">Membrane</location>
    </subcellularLocation>
</comment>
<organism>
    <name type="scientific">Branchiostoma floridae</name>
    <name type="common">Florida lancelet</name>
    <name type="synonym">Amphioxus</name>
    <dbReference type="NCBI Taxonomy" id="7739"/>
    <lineage>
        <taxon>Eukaryota</taxon>
        <taxon>Metazoa</taxon>
        <taxon>Chordata</taxon>
        <taxon>Cephalochordata</taxon>
        <taxon>Leptocardii</taxon>
        <taxon>Amphioxiformes</taxon>
        <taxon>Branchiostomatidae</taxon>
        <taxon>Branchiostoma</taxon>
    </lineage>
</organism>
<reference evidence="8" key="2">
    <citation type="journal article" date="2020" name="Nat. Ecol. Evol.">
        <title>Deeply conserved synteny resolves early events in vertebrate evolution.</title>
        <authorList>
            <person name="Simakov O."/>
            <person name="Marletaz F."/>
            <person name="Yue J.X."/>
            <person name="O'Connell B."/>
            <person name="Jenkins J."/>
            <person name="Brandt A."/>
            <person name="Calef R."/>
            <person name="Tung C.H."/>
            <person name="Huang T.K."/>
            <person name="Schmutz J."/>
            <person name="Satoh N."/>
            <person name="Yu J.K."/>
            <person name="Putnam N.H."/>
            <person name="Green R.E."/>
            <person name="Rokhsar D.S."/>
        </authorList>
    </citation>
    <scope>NUCLEOTIDE SEQUENCE [LARGE SCALE GENOMIC DNA]</scope>
    <source>
        <strain evidence="8">S238N-H82</strain>
    </source>
</reference>
<feature type="transmembrane region" description="Helical" evidence="6">
    <location>
        <begin position="107"/>
        <end position="134"/>
    </location>
</feature>
<evidence type="ECO:0000256" key="2">
    <source>
        <dbReference type="ARBA" id="ARBA00022692"/>
    </source>
</evidence>
<dbReference type="KEGG" id="bfo:118416723"/>
<proteinExistence type="predicted"/>
<feature type="compositionally biased region" description="Low complexity" evidence="5">
    <location>
        <begin position="204"/>
        <end position="213"/>
    </location>
</feature>
<keyword evidence="8" id="KW-1185">Reference proteome</keyword>
<evidence type="ECO:0000313" key="9">
    <source>
        <dbReference type="RefSeq" id="XP_035677829.1"/>
    </source>
</evidence>
<dbReference type="EMBL" id="GG666574">
    <property type="protein sequence ID" value="EEN53327.1"/>
    <property type="molecule type" value="Genomic_DNA"/>
</dbReference>
<feature type="compositionally biased region" description="Pro residues" evidence="5">
    <location>
        <begin position="214"/>
        <end position="223"/>
    </location>
</feature>
<evidence type="ECO:0000256" key="4">
    <source>
        <dbReference type="ARBA" id="ARBA00023136"/>
    </source>
</evidence>
<name>C3Z2S6_BRAFL</name>